<keyword evidence="4 5" id="KW-0472">Membrane</keyword>
<feature type="transmembrane region" description="Helical" evidence="5">
    <location>
        <begin position="277"/>
        <end position="297"/>
    </location>
</feature>
<evidence type="ECO:0000256" key="5">
    <source>
        <dbReference type="SAM" id="Phobius"/>
    </source>
</evidence>
<feature type="transmembrane region" description="Helical" evidence="5">
    <location>
        <begin position="250"/>
        <end position="270"/>
    </location>
</feature>
<gene>
    <name evidence="7" type="ORF">A3D03_00280</name>
</gene>
<dbReference type="STRING" id="1798384.A3D03_00280"/>
<reference evidence="7 8" key="1">
    <citation type="journal article" date="2016" name="Nat. Commun.">
        <title>Thousands of microbial genomes shed light on interconnected biogeochemical processes in an aquifer system.</title>
        <authorList>
            <person name="Anantharaman K."/>
            <person name="Brown C.T."/>
            <person name="Hug L.A."/>
            <person name="Sharon I."/>
            <person name="Castelle C.J."/>
            <person name="Probst A.J."/>
            <person name="Thomas B.C."/>
            <person name="Singh A."/>
            <person name="Wilkins M.J."/>
            <person name="Karaoz U."/>
            <person name="Brodie E.L."/>
            <person name="Williams K.H."/>
            <person name="Hubbard S.S."/>
            <person name="Banfield J.F."/>
        </authorList>
    </citation>
    <scope>NUCLEOTIDE SEQUENCE [LARGE SCALE GENOMIC DNA]</scope>
</reference>
<dbReference type="InterPro" id="IPR051533">
    <property type="entry name" value="WaaL-like"/>
</dbReference>
<dbReference type="AlphaFoldDB" id="A0A1F6AD11"/>
<feature type="domain" description="O-antigen ligase-related" evidence="6">
    <location>
        <begin position="234"/>
        <end position="369"/>
    </location>
</feature>
<dbReference type="GO" id="GO:0016020">
    <property type="term" value="C:membrane"/>
    <property type="evidence" value="ECO:0007669"/>
    <property type="project" value="UniProtKB-SubCell"/>
</dbReference>
<sequence>MKLNHILYYLLLIFLPVQLGRHFFPDFALIAGIRSDYLSPTIFLTDLLILLMLAVEVIGFLQIKRGLLFTRASKSFTRNSKRWYFFLALLLYLVFTSLFIAANPQAALYKLLKITEYAYLVSYIIRLKPKLLESILSLSVGVYYSSVVAIWQFLAQSSIGGLFWWLGERSFNLSTPGIAKTTINGAEMLRPYATFPHPNVLGGFLAVMLPVILAIMIYHRDVLTGKLYLYLNLTLVLGLFALVFTFSRTAWVMGAFGFGLVFLADPKIVVKTARRKIILLSVLYVILLLSVLTPFILPQTIDSFKERSSFISTAFEMIRLQPVFGYGLNNFIVNFHEFVPPTAGIYIFQPLHNMYLLIFLETGLWGLITALILFSKLYLRSAKSDYLVFIGVVQLLLLGLFDHYLVTLQQGQLLLTVFTSLALTPEHNQV</sequence>
<name>A0A1F6AD11_9BACT</name>
<feature type="transmembrane region" description="Helical" evidence="5">
    <location>
        <begin position="7"/>
        <end position="24"/>
    </location>
</feature>
<evidence type="ECO:0000313" key="7">
    <source>
        <dbReference type="EMBL" id="OGG22561.1"/>
    </source>
</evidence>
<evidence type="ECO:0000259" key="6">
    <source>
        <dbReference type="Pfam" id="PF04932"/>
    </source>
</evidence>
<evidence type="ECO:0000256" key="1">
    <source>
        <dbReference type="ARBA" id="ARBA00004141"/>
    </source>
</evidence>
<dbReference type="PANTHER" id="PTHR37422">
    <property type="entry name" value="TEICHURONIC ACID BIOSYNTHESIS PROTEIN TUAE"/>
    <property type="match status" value="1"/>
</dbReference>
<evidence type="ECO:0000256" key="4">
    <source>
        <dbReference type="ARBA" id="ARBA00023136"/>
    </source>
</evidence>
<organism evidence="7 8">
    <name type="scientific">Candidatus Gottesmanbacteria bacterium RIFCSPHIGHO2_02_FULL_40_13</name>
    <dbReference type="NCBI Taxonomy" id="1798384"/>
    <lineage>
        <taxon>Bacteria</taxon>
        <taxon>Candidatus Gottesmaniibacteriota</taxon>
    </lineage>
</organism>
<feature type="transmembrane region" description="Helical" evidence="5">
    <location>
        <begin position="137"/>
        <end position="166"/>
    </location>
</feature>
<feature type="transmembrane region" description="Helical" evidence="5">
    <location>
        <begin position="44"/>
        <end position="63"/>
    </location>
</feature>
<feature type="transmembrane region" description="Helical" evidence="5">
    <location>
        <begin position="227"/>
        <end position="244"/>
    </location>
</feature>
<evidence type="ECO:0000256" key="3">
    <source>
        <dbReference type="ARBA" id="ARBA00022989"/>
    </source>
</evidence>
<keyword evidence="3 5" id="KW-1133">Transmembrane helix</keyword>
<evidence type="ECO:0000313" key="8">
    <source>
        <dbReference type="Proteomes" id="UP000177092"/>
    </source>
</evidence>
<keyword evidence="2 5" id="KW-0812">Transmembrane</keyword>
<dbReference type="Pfam" id="PF04932">
    <property type="entry name" value="Wzy_C"/>
    <property type="match status" value="1"/>
</dbReference>
<feature type="transmembrane region" description="Helical" evidence="5">
    <location>
        <begin position="354"/>
        <end position="374"/>
    </location>
</feature>
<feature type="transmembrane region" description="Helical" evidence="5">
    <location>
        <begin position="83"/>
        <end position="101"/>
    </location>
</feature>
<dbReference type="InterPro" id="IPR007016">
    <property type="entry name" value="O-antigen_ligase-rel_domated"/>
</dbReference>
<feature type="transmembrane region" description="Helical" evidence="5">
    <location>
        <begin position="200"/>
        <end position="218"/>
    </location>
</feature>
<feature type="transmembrane region" description="Helical" evidence="5">
    <location>
        <begin position="107"/>
        <end position="125"/>
    </location>
</feature>
<comment type="subcellular location">
    <subcellularLocation>
        <location evidence="1">Membrane</location>
        <topology evidence="1">Multi-pass membrane protein</topology>
    </subcellularLocation>
</comment>
<dbReference type="EMBL" id="MFJN01000001">
    <property type="protein sequence ID" value="OGG22561.1"/>
    <property type="molecule type" value="Genomic_DNA"/>
</dbReference>
<dbReference type="PANTHER" id="PTHR37422:SF13">
    <property type="entry name" value="LIPOPOLYSACCHARIDE BIOSYNTHESIS PROTEIN PA4999-RELATED"/>
    <property type="match status" value="1"/>
</dbReference>
<dbReference type="Proteomes" id="UP000177092">
    <property type="component" value="Unassembled WGS sequence"/>
</dbReference>
<comment type="caution">
    <text evidence="7">The sequence shown here is derived from an EMBL/GenBank/DDBJ whole genome shotgun (WGS) entry which is preliminary data.</text>
</comment>
<evidence type="ECO:0000256" key="2">
    <source>
        <dbReference type="ARBA" id="ARBA00022692"/>
    </source>
</evidence>
<feature type="transmembrane region" description="Helical" evidence="5">
    <location>
        <begin position="386"/>
        <end position="406"/>
    </location>
</feature>
<accession>A0A1F6AD11</accession>
<protein>
    <recommendedName>
        <fullName evidence="6">O-antigen ligase-related domain-containing protein</fullName>
    </recommendedName>
</protein>
<proteinExistence type="predicted"/>